<dbReference type="InterPro" id="IPR053830">
    <property type="entry name" value="DUF6922"/>
</dbReference>
<comment type="caution">
    <text evidence="2">The sequence shown here is derived from an EMBL/GenBank/DDBJ whole genome shotgun (WGS) entry which is preliminary data.</text>
</comment>
<dbReference type="EMBL" id="MFJF01000018">
    <property type="protein sequence ID" value="OGG06266.1"/>
    <property type="molecule type" value="Genomic_DNA"/>
</dbReference>
<dbReference type="Pfam" id="PF21956">
    <property type="entry name" value="DUF6922"/>
    <property type="match status" value="1"/>
</dbReference>
<evidence type="ECO:0000313" key="3">
    <source>
        <dbReference type="Proteomes" id="UP000177354"/>
    </source>
</evidence>
<gene>
    <name evidence="2" type="ORF">A2777_06725</name>
</gene>
<reference evidence="2 3" key="1">
    <citation type="journal article" date="2016" name="Nat. Commun.">
        <title>Thousands of microbial genomes shed light on interconnected biogeochemical processes in an aquifer system.</title>
        <authorList>
            <person name="Anantharaman K."/>
            <person name="Brown C.T."/>
            <person name="Hug L.A."/>
            <person name="Sharon I."/>
            <person name="Castelle C.J."/>
            <person name="Probst A.J."/>
            <person name="Thomas B.C."/>
            <person name="Singh A."/>
            <person name="Wilkins M.J."/>
            <person name="Karaoz U."/>
            <person name="Brodie E.L."/>
            <person name="Williams K.H."/>
            <person name="Hubbard S.S."/>
            <person name="Banfield J.F."/>
        </authorList>
    </citation>
    <scope>NUCLEOTIDE SEQUENCE [LARGE SCALE GENOMIC DNA]</scope>
</reference>
<evidence type="ECO:0000259" key="1">
    <source>
        <dbReference type="Pfam" id="PF21956"/>
    </source>
</evidence>
<dbReference type="AlphaFoldDB" id="A0A1F5Z1I3"/>
<evidence type="ECO:0000313" key="2">
    <source>
        <dbReference type="EMBL" id="OGG06266.1"/>
    </source>
</evidence>
<sequence length="122" mass="14938">MGKRLLLKQFFDIIIKVKIKNLPNKLPVSIRPFFWDTDSKKLDPSKFPLYVINRLLDKGDLEAVRWVKRNFSEKLIIKTIKTRRDFSFKTVIFWSRIYKIPFKEIKCMQEPYRSMRKMHWLN</sequence>
<protein>
    <recommendedName>
        <fullName evidence="1">DUF6922 domain-containing protein</fullName>
    </recommendedName>
</protein>
<organism evidence="2 3">
    <name type="scientific">Candidatus Gottesmanbacteria bacterium RIFCSPHIGHO2_01_FULL_40_15</name>
    <dbReference type="NCBI Taxonomy" id="1798376"/>
    <lineage>
        <taxon>Bacteria</taxon>
        <taxon>Candidatus Gottesmaniibacteriota</taxon>
    </lineage>
</organism>
<proteinExistence type="predicted"/>
<name>A0A1F5Z1I3_9BACT</name>
<accession>A0A1F5Z1I3</accession>
<dbReference type="Proteomes" id="UP000177354">
    <property type="component" value="Unassembled WGS sequence"/>
</dbReference>
<feature type="domain" description="DUF6922" evidence="1">
    <location>
        <begin position="31"/>
        <end position="80"/>
    </location>
</feature>